<protein>
    <submittedName>
        <fullName evidence="1">Uncharacterized protein</fullName>
    </submittedName>
</protein>
<evidence type="ECO:0000313" key="1">
    <source>
        <dbReference type="EMBL" id="PON62095.1"/>
    </source>
</evidence>
<name>A0A2P5CM58_PARAD</name>
<accession>A0A2P5CM58</accession>
<dbReference type="EMBL" id="JXTB01000116">
    <property type="protein sequence ID" value="PON62095.1"/>
    <property type="molecule type" value="Genomic_DNA"/>
</dbReference>
<keyword evidence="2" id="KW-1185">Reference proteome</keyword>
<gene>
    <name evidence="1" type="ORF">PanWU01x14_140880</name>
</gene>
<reference evidence="2" key="1">
    <citation type="submission" date="2016-06" db="EMBL/GenBank/DDBJ databases">
        <title>Parallel loss of symbiosis genes in relatives of nitrogen-fixing non-legume Parasponia.</title>
        <authorList>
            <person name="Van Velzen R."/>
            <person name="Holmer R."/>
            <person name="Bu F."/>
            <person name="Rutten L."/>
            <person name="Van Zeijl A."/>
            <person name="Liu W."/>
            <person name="Santuari L."/>
            <person name="Cao Q."/>
            <person name="Sharma T."/>
            <person name="Shen D."/>
            <person name="Roswanjaya Y."/>
            <person name="Wardhani T."/>
            <person name="Kalhor M.S."/>
            <person name="Jansen J."/>
            <person name="Van den Hoogen J."/>
            <person name="Gungor B."/>
            <person name="Hartog M."/>
            <person name="Hontelez J."/>
            <person name="Verver J."/>
            <person name="Yang W.-C."/>
            <person name="Schijlen E."/>
            <person name="Repin R."/>
            <person name="Schilthuizen M."/>
            <person name="Schranz E."/>
            <person name="Heidstra R."/>
            <person name="Miyata K."/>
            <person name="Fedorova E."/>
            <person name="Kohlen W."/>
            <person name="Bisseling T."/>
            <person name="Smit S."/>
            <person name="Geurts R."/>
        </authorList>
    </citation>
    <scope>NUCLEOTIDE SEQUENCE [LARGE SCALE GENOMIC DNA]</scope>
    <source>
        <strain evidence="2">cv. WU1-14</strain>
    </source>
</reference>
<dbReference type="OrthoDB" id="10483502at2759"/>
<proteinExistence type="predicted"/>
<dbReference type="AlphaFoldDB" id="A0A2P5CM58"/>
<comment type="caution">
    <text evidence="1">The sequence shown here is derived from an EMBL/GenBank/DDBJ whole genome shotgun (WGS) entry which is preliminary data.</text>
</comment>
<evidence type="ECO:0000313" key="2">
    <source>
        <dbReference type="Proteomes" id="UP000237105"/>
    </source>
</evidence>
<sequence length="127" mass="13886">MNVDAAVCTASQTVGFGSMTRDCTGEVIGVIGLQRRVGSIPISLNVSLRCTAIVTCLSPCTSPHLRAFKDEANAIDLASFRRLTKPQRLRKYSVSNEIFQPPERYPTSIFNNSCKWSLVSSSLTNSK</sequence>
<dbReference type="Proteomes" id="UP000237105">
    <property type="component" value="Unassembled WGS sequence"/>
</dbReference>
<organism evidence="1 2">
    <name type="scientific">Parasponia andersonii</name>
    <name type="common">Sponia andersonii</name>
    <dbReference type="NCBI Taxonomy" id="3476"/>
    <lineage>
        <taxon>Eukaryota</taxon>
        <taxon>Viridiplantae</taxon>
        <taxon>Streptophyta</taxon>
        <taxon>Embryophyta</taxon>
        <taxon>Tracheophyta</taxon>
        <taxon>Spermatophyta</taxon>
        <taxon>Magnoliopsida</taxon>
        <taxon>eudicotyledons</taxon>
        <taxon>Gunneridae</taxon>
        <taxon>Pentapetalae</taxon>
        <taxon>rosids</taxon>
        <taxon>fabids</taxon>
        <taxon>Rosales</taxon>
        <taxon>Cannabaceae</taxon>
        <taxon>Parasponia</taxon>
    </lineage>
</organism>